<evidence type="ECO:0000313" key="2">
    <source>
        <dbReference type="Proteomes" id="UP000002368"/>
    </source>
</evidence>
<protein>
    <submittedName>
        <fullName evidence="1">Uncharacterized protein</fullName>
    </submittedName>
</protein>
<evidence type="ECO:0000313" key="1">
    <source>
        <dbReference type="EMBL" id="ADG07606.1"/>
    </source>
</evidence>
<sequence length="78" mass="8794">MTAFRFDESKGFDENLEAFLDHMASKDPEMEAIFRAHVAKLKGVIDDARRRAVRSEFNVSVKSSLDELLASSEKEVSS</sequence>
<dbReference type="AlphaFoldDB" id="D5WVR3"/>
<dbReference type="RefSeq" id="WP_013076886.1">
    <property type="nucleotide sequence ID" value="NC_014098.1"/>
</dbReference>
<proteinExistence type="predicted"/>
<dbReference type="HOGENOM" id="CLU_2617414_0_0_9"/>
<gene>
    <name evidence="1" type="ordered locus">Btus_2979</name>
</gene>
<accession>D5WVR3</accession>
<dbReference type="STRING" id="562970.Btus_2979"/>
<reference evidence="1 2" key="1">
    <citation type="journal article" date="2011" name="Stand. Genomic Sci.">
        <title>Complete genome sequence of the thermophilic, hydrogen-oxidizing Bacillus tusciae type strain (T2) and reclassification in the new genus, Kyrpidia gen. nov. as Kyrpidia tusciae comb. nov. and emendation of the family Alicyclobacillaceae da Costa and Rainey, 2010.</title>
        <authorList>
            <person name="Klenk H.P."/>
            <person name="Lapidus A."/>
            <person name="Chertkov O."/>
            <person name="Copeland A."/>
            <person name="Del Rio T.G."/>
            <person name="Nolan M."/>
            <person name="Lucas S."/>
            <person name="Chen F."/>
            <person name="Tice H."/>
            <person name="Cheng J.F."/>
            <person name="Han C."/>
            <person name="Bruce D."/>
            <person name="Goodwin L."/>
            <person name="Pitluck S."/>
            <person name="Pati A."/>
            <person name="Ivanova N."/>
            <person name="Mavromatis K."/>
            <person name="Daum C."/>
            <person name="Chen A."/>
            <person name="Palaniappan K."/>
            <person name="Chang Y.J."/>
            <person name="Land M."/>
            <person name="Hauser L."/>
            <person name="Jeffries C.D."/>
            <person name="Detter J.C."/>
            <person name="Rohde M."/>
            <person name="Abt B."/>
            <person name="Pukall R."/>
            <person name="Goker M."/>
            <person name="Bristow J."/>
            <person name="Markowitz V."/>
            <person name="Hugenholtz P."/>
            <person name="Eisen J.A."/>
        </authorList>
    </citation>
    <scope>NUCLEOTIDE SEQUENCE [LARGE SCALE GENOMIC DNA]</scope>
    <source>
        <strain evidence="1 2">DSM 2912</strain>
    </source>
</reference>
<dbReference type="EMBL" id="CP002017">
    <property type="protein sequence ID" value="ADG07606.1"/>
    <property type="molecule type" value="Genomic_DNA"/>
</dbReference>
<dbReference type="OrthoDB" id="9941922at2"/>
<organism evidence="1 2">
    <name type="scientific">Kyrpidia tusciae (strain DSM 2912 / NBRC 15312 / T2)</name>
    <name type="common">Bacillus tusciae</name>
    <dbReference type="NCBI Taxonomy" id="562970"/>
    <lineage>
        <taxon>Bacteria</taxon>
        <taxon>Bacillati</taxon>
        <taxon>Bacillota</taxon>
        <taxon>Bacilli</taxon>
        <taxon>Bacillales</taxon>
        <taxon>Alicyclobacillaceae</taxon>
        <taxon>Kyrpidia</taxon>
    </lineage>
</organism>
<dbReference type="Proteomes" id="UP000002368">
    <property type="component" value="Chromosome"/>
</dbReference>
<dbReference type="KEGG" id="bts:Btus_2979"/>
<keyword evidence="2" id="KW-1185">Reference proteome</keyword>
<name>D5WVR3_KYRT2</name>